<feature type="chain" id="PRO_5025380055" evidence="2">
    <location>
        <begin position="17"/>
        <end position="139"/>
    </location>
</feature>
<evidence type="ECO:0000313" key="4">
    <source>
        <dbReference type="Proteomes" id="UP000799440"/>
    </source>
</evidence>
<organism evidence="3 4">
    <name type="scientific">Sporormia fimetaria CBS 119925</name>
    <dbReference type="NCBI Taxonomy" id="1340428"/>
    <lineage>
        <taxon>Eukaryota</taxon>
        <taxon>Fungi</taxon>
        <taxon>Dikarya</taxon>
        <taxon>Ascomycota</taxon>
        <taxon>Pezizomycotina</taxon>
        <taxon>Dothideomycetes</taxon>
        <taxon>Pleosporomycetidae</taxon>
        <taxon>Pleosporales</taxon>
        <taxon>Sporormiaceae</taxon>
        <taxon>Sporormia</taxon>
    </lineage>
</organism>
<feature type="signal peptide" evidence="2">
    <location>
        <begin position="1"/>
        <end position="16"/>
    </location>
</feature>
<sequence length="139" mass="15284">MRLLAILVSALGVTTALTIRNAVEEPPSDDLPLSESIDGPASADVHADSSQGPIRACGIITDSDGTGRILYPDRKCYVSPNNLPMRHIAIRAECTCQVFMSDSNQCPIKKKWRNTIRGEEMVSLPLGVKIKSWTCWLTW</sequence>
<gene>
    <name evidence="3" type="ORF">M011DRAFT_484906</name>
</gene>
<keyword evidence="2" id="KW-0732">Signal</keyword>
<evidence type="ECO:0000256" key="2">
    <source>
        <dbReference type="SAM" id="SignalP"/>
    </source>
</evidence>
<proteinExistence type="predicted"/>
<protein>
    <submittedName>
        <fullName evidence="3">Uncharacterized protein</fullName>
    </submittedName>
</protein>
<evidence type="ECO:0000313" key="3">
    <source>
        <dbReference type="EMBL" id="KAF2749486.1"/>
    </source>
</evidence>
<reference evidence="3" key="1">
    <citation type="journal article" date="2020" name="Stud. Mycol.">
        <title>101 Dothideomycetes genomes: a test case for predicting lifestyles and emergence of pathogens.</title>
        <authorList>
            <person name="Haridas S."/>
            <person name="Albert R."/>
            <person name="Binder M."/>
            <person name="Bloem J."/>
            <person name="Labutti K."/>
            <person name="Salamov A."/>
            <person name="Andreopoulos B."/>
            <person name="Baker S."/>
            <person name="Barry K."/>
            <person name="Bills G."/>
            <person name="Bluhm B."/>
            <person name="Cannon C."/>
            <person name="Castanera R."/>
            <person name="Culley D."/>
            <person name="Daum C."/>
            <person name="Ezra D."/>
            <person name="Gonzalez J."/>
            <person name="Henrissat B."/>
            <person name="Kuo A."/>
            <person name="Liang C."/>
            <person name="Lipzen A."/>
            <person name="Lutzoni F."/>
            <person name="Magnuson J."/>
            <person name="Mondo S."/>
            <person name="Nolan M."/>
            <person name="Ohm R."/>
            <person name="Pangilinan J."/>
            <person name="Park H.-J."/>
            <person name="Ramirez L."/>
            <person name="Alfaro M."/>
            <person name="Sun H."/>
            <person name="Tritt A."/>
            <person name="Yoshinaga Y."/>
            <person name="Zwiers L.-H."/>
            <person name="Turgeon B."/>
            <person name="Goodwin S."/>
            <person name="Spatafora J."/>
            <person name="Crous P."/>
            <person name="Grigoriev I."/>
        </authorList>
    </citation>
    <scope>NUCLEOTIDE SEQUENCE</scope>
    <source>
        <strain evidence="3">CBS 119925</strain>
    </source>
</reference>
<dbReference type="AlphaFoldDB" id="A0A6A6VI38"/>
<name>A0A6A6VI38_9PLEO</name>
<feature type="region of interest" description="Disordered" evidence="1">
    <location>
        <begin position="25"/>
        <end position="50"/>
    </location>
</feature>
<evidence type="ECO:0000256" key="1">
    <source>
        <dbReference type="SAM" id="MobiDB-lite"/>
    </source>
</evidence>
<accession>A0A6A6VI38</accession>
<keyword evidence="4" id="KW-1185">Reference proteome</keyword>
<dbReference type="EMBL" id="MU006566">
    <property type="protein sequence ID" value="KAF2749486.1"/>
    <property type="molecule type" value="Genomic_DNA"/>
</dbReference>
<dbReference type="Proteomes" id="UP000799440">
    <property type="component" value="Unassembled WGS sequence"/>
</dbReference>